<evidence type="ECO:0000256" key="1">
    <source>
        <dbReference type="SAM" id="SignalP"/>
    </source>
</evidence>
<organism evidence="2 3">
    <name type="scientific">Parasponia andersonii</name>
    <name type="common">Sponia andersonii</name>
    <dbReference type="NCBI Taxonomy" id="3476"/>
    <lineage>
        <taxon>Eukaryota</taxon>
        <taxon>Viridiplantae</taxon>
        <taxon>Streptophyta</taxon>
        <taxon>Embryophyta</taxon>
        <taxon>Tracheophyta</taxon>
        <taxon>Spermatophyta</taxon>
        <taxon>Magnoliopsida</taxon>
        <taxon>eudicotyledons</taxon>
        <taxon>Gunneridae</taxon>
        <taxon>Pentapetalae</taxon>
        <taxon>rosids</taxon>
        <taxon>fabids</taxon>
        <taxon>Rosales</taxon>
        <taxon>Cannabaceae</taxon>
        <taxon>Parasponia</taxon>
    </lineage>
</organism>
<evidence type="ECO:0000313" key="2">
    <source>
        <dbReference type="EMBL" id="PON74422.1"/>
    </source>
</evidence>
<dbReference type="AlphaFoldDB" id="A0A2P5DM98"/>
<feature type="signal peptide" evidence="1">
    <location>
        <begin position="1"/>
        <end position="21"/>
    </location>
</feature>
<keyword evidence="3" id="KW-1185">Reference proteome</keyword>
<gene>
    <name evidence="2" type="ORF">PanWU01x14_052540</name>
</gene>
<comment type="caution">
    <text evidence="2">The sequence shown here is derived from an EMBL/GenBank/DDBJ whole genome shotgun (WGS) entry which is preliminary data.</text>
</comment>
<proteinExistence type="predicted"/>
<name>A0A2P5DM98_PARAD</name>
<dbReference type="EMBL" id="JXTB01000029">
    <property type="protein sequence ID" value="PON74422.1"/>
    <property type="molecule type" value="Genomic_DNA"/>
</dbReference>
<protein>
    <recommendedName>
        <fullName evidence="4">Secreted protein</fullName>
    </recommendedName>
</protein>
<dbReference type="Proteomes" id="UP000237105">
    <property type="component" value="Unassembled WGS sequence"/>
</dbReference>
<keyword evidence="1" id="KW-0732">Signal</keyword>
<sequence>MPRKGMGNTWLASSELGWVHLWSMCMIGCTRNDGSTYRQRMQQIGEGAWDQCTSMRVGWKHSRSIEPRVLWLKGDMCCTRRAYAGHARITRKWCGAKTREYDGCLPLSERHALNTRRAHAVLGKAFSKSTPVSGQHMRNRWCGVRCRMGARAH</sequence>
<reference evidence="3" key="1">
    <citation type="submission" date="2016-06" db="EMBL/GenBank/DDBJ databases">
        <title>Parallel loss of symbiosis genes in relatives of nitrogen-fixing non-legume Parasponia.</title>
        <authorList>
            <person name="Van Velzen R."/>
            <person name="Holmer R."/>
            <person name="Bu F."/>
            <person name="Rutten L."/>
            <person name="Van Zeijl A."/>
            <person name="Liu W."/>
            <person name="Santuari L."/>
            <person name="Cao Q."/>
            <person name="Sharma T."/>
            <person name="Shen D."/>
            <person name="Roswanjaya Y."/>
            <person name="Wardhani T."/>
            <person name="Kalhor M.S."/>
            <person name="Jansen J."/>
            <person name="Van den Hoogen J."/>
            <person name="Gungor B."/>
            <person name="Hartog M."/>
            <person name="Hontelez J."/>
            <person name="Verver J."/>
            <person name="Yang W.-C."/>
            <person name="Schijlen E."/>
            <person name="Repin R."/>
            <person name="Schilthuizen M."/>
            <person name="Schranz E."/>
            <person name="Heidstra R."/>
            <person name="Miyata K."/>
            <person name="Fedorova E."/>
            <person name="Kohlen W."/>
            <person name="Bisseling T."/>
            <person name="Smit S."/>
            <person name="Geurts R."/>
        </authorList>
    </citation>
    <scope>NUCLEOTIDE SEQUENCE [LARGE SCALE GENOMIC DNA]</scope>
    <source>
        <strain evidence="3">cv. WU1-14</strain>
    </source>
</reference>
<evidence type="ECO:0000313" key="3">
    <source>
        <dbReference type="Proteomes" id="UP000237105"/>
    </source>
</evidence>
<evidence type="ECO:0008006" key="4">
    <source>
        <dbReference type="Google" id="ProtNLM"/>
    </source>
</evidence>
<feature type="chain" id="PRO_5015112965" description="Secreted protein" evidence="1">
    <location>
        <begin position="22"/>
        <end position="153"/>
    </location>
</feature>
<accession>A0A2P5DM98</accession>